<feature type="compositionally biased region" description="Pro residues" evidence="1">
    <location>
        <begin position="61"/>
        <end position="72"/>
    </location>
</feature>
<gene>
    <name evidence="2" type="ORF">C8F04DRAFT_1183591</name>
</gene>
<feature type="compositionally biased region" description="Low complexity" evidence="1">
    <location>
        <begin position="23"/>
        <end position="34"/>
    </location>
</feature>
<evidence type="ECO:0000313" key="3">
    <source>
        <dbReference type="Proteomes" id="UP001218188"/>
    </source>
</evidence>
<sequence>MSNTSKLTRRSSGFTSTPVNQRSASDSSTDNAAAFIVPLPTPVSPKSLSVDIPSLGSDEVLPPPKRGAPPVAPAATPAEKRRSFRQSLRLGKPMLDPALCEEWK</sequence>
<evidence type="ECO:0000256" key="1">
    <source>
        <dbReference type="SAM" id="MobiDB-lite"/>
    </source>
</evidence>
<feature type="region of interest" description="Disordered" evidence="1">
    <location>
        <begin position="1"/>
        <end position="82"/>
    </location>
</feature>
<protein>
    <submittedName>
        <fullName evidence="2">Uncharacterized protein</fullName>
    </submittedName>
</protein>
<name>A0AAD6X093_9AGAR</name>
<feature type="compositionally biased region" description="Polar residues" evidence="1">
    <location>
        <begin position="1"/>
        <end position="22"/>
    </location>
</feature>
<dbReference type="Proteomes" id="UP001218188">
    <property type="component" value="Unassembled WGS sequence"/>
</dbReference>
<reference evidence="2" key="1">
    <citation type="submission" date="2023-03" db="EMBL/GenBank/DDBJ databases">
        <title>Massive genome expansion in bonnet fungi (Mycena s.s.) driven by repeated elements and novel gene families across ecological guilds.</title>
        <authorList>
            <consortium name="Lawrence Berkeley National Laboratory"/>
            <person name="Harder C.B."/>
            <person name="Miyauchi S."/>
            <person name="Viragh M."/>
            <person name="Kuo A."/>
            <person name="Thoen E."/>
            <person name="Andreopoulos B."/>
            <person name="Lu D."/>
            <person name="Skrede I."/>
            <person name="Drula E."/>
            <person name="Henrissat B."/>
            <person name="Morin E."/>
            <person name="Kohler A."/>
            <person name="Barry K."/>
            <person name="LaButti K."/>
            <person name="Morin E."/>
            <person name="Salamov A."/>
            <person name="Lipzen A."/>
            <person name="Mereny Z."/>
            <person name="Hegedus B."/>
            <person name="Baldrian P."/>
            <person name="Stursova M."/>
            <person name="Weitz H."/>
            <person name="Taylor A."/>
            <person name="Grigoriev I.V."/>
            <person name="Nagy L.G."/>
            <person name="Martin F."/>
            <person name="Kauserud H."/>
        </authorList>
    </citation>
    <scope>NUCLEOTIDE SEQUENCE</scope>
    <source>
        <strain evidence="2">CBHHK200</strain>
    </source>
</reference>
<organism evidence="2 3">
    <name type="scientific">Mycena alexandri</name>
    <dbReference type="NCBI Taxonomy" id="1745969"/>
    <lineage>
        <taxon>Eukaryota</taxon>
        <taxon>Fungi</taxon>
        <taxon>Dikarya</taxon>
        <taxon>Basidiomycota</taxon>
        <taxon>Agaricomycotina</taxon>
        <taxon>Agaricomycetes</taxon>
        <taxon>Agaricomycetidae</taxon>
        <taxon>Agaricales</taxon>
        <taxon>Marasmiineae</taxon>
        <taxon>Mycenaceae</taxon>
        <taxon>Mycena</taxon>
    </lineage>
</organism>
<comment type="caution">
    <text evidence="2">The sequence shown here is derived from an EMBL/GenBank/DDBJ whole genome shotgun (WGS) entry which is preliminary data.</text>
</comment>
<evidence type="ECO:0000313" key="2">
    <source>
        <dbReference type="EMBL" id="KAJ7034073.1"/>
    </source>
</evidence>
<dbReference type="EMBL" id="JARJCM010000060">
    <property type="protein sequence ID" value="KAJ7034073.1"/>
    <property type="molecule type" value="Genomic_DNA"/>
</dbReference>
<dbReference type="AlphaFoldDB" id="A0AAD6X093"/>
<keyword evidence="3" id="KW-1185">Reference proteome</keyword>
<proteinExistence type="predicted"/>
<accession>A0AAD6X093</accession>